<dbReference type="AlphaFoldDB" id="A0A486XKQ8"/>
<dbReference type="NCBIfam" id="TIGR03382">
    <property type="entry name" value="GC_trans_RRR"/>
    <property type="match status" value="1"/>
</dbReference>
<dbReference type="EMBL" id="CAAJGR010000078">
    <property type="protein sequence ID" value="VHO03043.1"/>
    <property type="molecule type" value="Genomic_DNA"/>
</dbReference>
<protein>
    <recommendedName>
        <fullName evidence="3">PEP-CTERM sorting domain-containing protein</fullName>
    </recommendedName>
</protein>
<evidence type="ECO:0008006" key="3">
    <source>
        <dbReference type="Google" id="ProtNLM"/>
    </source>
</evidence>
<sequence>MTAWSAYNDENIFQSELWLSQWGLLAFNAQGEHHYVDNVGRYDFVLLQFDQDVELSGINIDYFGSDSDISIAAFNSNPFQGSSAATRWQQVAGTALSTSSFANVGQSSTQYYALNSGVNAAQLTSGVSASFWLVGAYNSYFGAGSGLGTGNDSVKLAGLTTTTSDFTQVSAPATLSLFALSLFALVGRRRRK</sequence>
<feature type="transmembrane region" description="Helical" evidence="1">
    <location>
        <begin position="169"/>
        <end position="187"/>
    </location>
</feature>
<organism evidence="2">
    <name type="scientific">Rheinheimera sp. BAL341</name>
    <dbReference type="NCBI Taxonomy" id="1708203"/>
    <lineage>
        <taxon>Bacteria</taxon>
        <taxon>Pseudomonadati</taxon>
        <taxon>Pseudomonadota</taxon>
        <taxon>Gammaproteobacteria</taxon>
        <taxon>Chromatiales</taxon>
        <taxon>Chromatiaceae</taxon>
        <taxon>Rheinheimera</taxon>
    </lineage>
</organism>
<proteinExistence type="predicted"/>
<keyword evidence="1" id="KW-1133">Transmembrane helix</keyword>
<evidence type="ECO:0000256" key="1">
    <source>
        <dbReference type="SAM" id="Phobius"/>
    </source>
</evidence>
<name>A0A486XKQ8_9GAMM</name>
<reference evidence="2" key="1">
    <citation type="submission" date="2019-04" db="EMBL/GenBank/DDBJ databases">
        <authorList>
            <person name="Brambilla D."/>
        </authorList>
    </citation>
    <scope>NUCLEOTIDE SEQUENCE</scope>
    <source>
        <strain evidence="2">BAL1</strain>
    </source>
</reference>
<dbReference type="NCBIfam" id="NF041927">
    <property type="entry name" value="Xrt_dep_XDP1"/>
    <property type="match status" value="1"/>
</dbReference>
<dbReference type="InterPro" id="IPR049672">
    <property type="entry name" value="Xrt_dep_XDP1"/>
</dbReference>
<evidence type="ECO:0000313" key="2">
    <source>
        <dbReference type="EMBL" id="VHO03043.1"/>
    </source>
</evidence>
<dbReference type="InterPro" id="IPR017756">
    <property type="entry name" value="TM_Gly-Cys-Arg_CS"/>
</dbReference>
<gene>
    <name evidence="2" type="ORF">BAL341_1193</name>
</gene>
<keyword evidence="1" id="KW-0812">Transmembrane</keyword>
<accession>A0A486XKQ8</accession>
<keyword evidence="1" id="KW-0472">Membrane</keyword>